<dbReference type="PROSITE" id="PS51918">
    <property type="entry name" value="RADICAL_SAM"/>
    <property type="match status" value="1"/>
</dbReference>
<evidence type="ECO:0000313" key="6">
    <source>
        <dbReference type="EMBL" id="HCT58219.1"/>
    </source>
</evidence>
<dbReference type="Pfam" id="PF04055">
    <property type="entry name" value="Radical_SAM"/>
    <property type="match status" value="1"/>
</dbReference>
<sequence length="371" mass="41179">MPHPLPVVEPLAPVLPSLTPEPLRLLTRHADLQYHAIPARGIFNAPSATHMGFWSINPYVGCAFGCAYCYARDTHRYTLERAGRVGADIAARMPPWLAFERRILVKEHADARVREALRSSRAPRAGESLVIGSATDPYQPAERHFRVTASVLQALVDADVRGWSIVIITKSPLVTRDIVLLQQLARHNTVGVHISLITVDRELARQLEPRAPTPEARLRGVRRLAEGGIDVSVNCMPVLPGITDEPAMLQALVARIAESGARSFGACALRLRAASRRRYLPMIRAQFPALAARYESTYRESVYATETYRAGLHQYMGALARKNGLVLREYRRASGYDVTGASDAIRGGASEERKEDQKDEFDKPDEQLTFL</sequence>
<name>A0A3D4VAS0_9BACT</name>
<dbReference type="PANTHER" id="PTHR43432:SF3">
    <property type="entry name" value="SLR0285 PROTEIN"/>
    <property type="match status" value="1"/>
</dbReference>
<dbReference type="Proteomes" id="UP000264071">
    <property type="component" value="Unassembled WGS sequence"/>
</dbReference>
<dbReference type="InterPro" id="IPR007197">
    <property type="entry name" value="rSAM"/>
</dbReference>
<dbReference type="InterPro" id="IPR006638">
    <property type="entry name" value="Elp3/MiaA/NifB-like_rSAM"/>
</dbReference>
<dbReference type="SMART" id="SM00729">
    <property type="entry name" value="Elp3"/>
    <property type="match status" value="1"/>
</dbReference>
<evidence type="ECO:0000313" key="7">
    <source>
        <dbReference type="Proteomes" id="UP000264071"/>
    </source>
</evidence>
<gene>
    <name evidence="6" type="ORF">DGD08_13525</name>
</gene>
<dbReference type="OMA" id="GNTDCYQ"/>
<evidence type="ECO:0000256" key="1">
    <source>
        <dbReference type="ARBA" id="ARBA00022723"/>
    </source>
</evidence>
<evidence type="ECO:0000256" key="4">
    <source>
        <dbReference type="SAM" id="MobiDB-lite"/>
    </source>
</evidence>
<protein>
    <submittedName>
        <fullName evidence="6">Radical SAM protein</fullName>
    </submittedName>
</protein>
<dbReference type="CDD" id="cd01335">
    <property type="entry name" value="Radical_SAM"/>
    <property type="match status" value="1"/>
</dbReference>
<dbReference type="SUPFAM" id="SSF102114">
    <property type="entry name" value="Radical SAM enzymes"/>
    <property type="match status" value="1"/>
</dbReference>
<feature type="compositionally biased region" description="Basic and acidic residues" evidence="4">
    <location>
        <begin position="349"/>
        <end position="371"/>
    </location>
</feature>
<dbReference type="Gene3D" id="3.80.30.30">
    <property type="match status" value="1"/>
</dbReference>
<dbReference type="EMBL" id="DPIY01000010">
    <property type="protein sequence ID" value="HCT58219.1"/>
    <property type="molecule type" value="Genomic_DNA"/>
</dbReference>
<comment type="caution">
    <text evidence="6">The sequence shown here is derived from an EMBL/GenBank/DDBJ whole genome shotgun (WGS) entry which is preliminary data.</text>
</comment>
<proteinExistence type="predicted"/>
<dbReference type="InterPro" id="IPR058240">
    <property type="entry name" value="rSAM_sf"/>
</dbReference>
<keyword evidence="3" id="KW-0411">Iron-sulfur</keyword>
<keyword evidence="1" id="KW-0479">Metal-binding</keyword>
<evidence type="ECO:0000256" key="3">
    <source>
        <dbReference type="ARBA" id="ARBA00023014"/>
    </source>
</evidence>
<organism evidence="6 7">
    <name type="scientific">Gemmatimonas aurantiaca</name>
    <dbReference type="NCBI Taxonomy" id="173480"/>
    <lineage>
        <taxon>Bacteria</taxon>
        <taxon>Pseudomonadati</taxon>
        <taxon>Gemmatimonadota</taxon>
        <taxon>Gemmatimonadia</taxon>
        <taxon>Gemmatimonadales</taxon>
        <taxon>Gemmatimonadaceae</taxon>
        <taxon>Gemmatimonas</taxon>
    </lineage>
</organism>
<feature type="domain" description="Radical SAM core" evidence="5">
    <location>
        <begin position="48"/>
        <end position="313"/>
    </location>
</feature>
<evidence type="ECO:0000256" key="2">
    <source>
        <dbReference type="ARBA" id="ARBA00023004"/>
    </source>
</evidence>
<accession>A0A3D4VAS0</accession>
<feature type="region of interest" description="Disordered" evidence="4">
    <location>
        <begin position="341"/>
        <end position="371"/>
    </location>
</feature>
<reference evidence="6 7" key="1">
    <citation type="journal article" date="2018" name="Nat. Biotechnol.">
        <title>A standardized bacterial taxonomy based on genome phylogeny substantially revises the tree of life.</title>
        <authorList>
            <person name="Parks D.H."/>
            <person name="Chuvochina M."/>
            <person name="Waite D.W."/>
            <person name="Rinke C."/>
            <person name="Skarshewski A."/>
            <person name="Chaumeil P.A."/>
            <person name="Hugenholtz P."/>
        </authorList>
    </citation>
    <scope>NUCLEOTIDE SEQUENCE [LARGE SCALE GENOMIC DNA]</scope>
    <source>
        <strain evidence="6">UBA8844</strain>
    </source>
</reference>
<dbReference type="InterPro" id="IPR040086">
    <property type="entry name" value="MJ0683-like"/>
</dbReference>
<dbReference type="GO" id="GO:0003824">
    <property type="term" value="F:catalytic activity"/>
    <property type="evidence" value="ECO:0007669"/>
    <property type="project" value="InterPro"/>
</dbReference>
<dbReference type="AlphaFoldDB" id="A0A3D4VAS0"/>
<dbReference type="GO" id="GO:0046872">
    <property type="term" value="F:metal ion binding"/>
    <property type="evidence" value="ECO:0007669"/>
    <property type="project" value="UniProtKB-KW"/>
</dbReference>
<dbReference type="PANTHER" id="PTHR43432">
    <property type="entry name" value="SLR0285 PROTEIN"/>
    <property type="match status" value="1"/>
</dbReference>
<dbReference type="GO" id="GO:0051536">
    <property type="term" value="F:iron-sulfur cluster binding"/>
    <property type="evidence" value="ECO:0007669"/>
    <property type="project" value="UniProtKB-KW"/>
</dbReference>
<dbReference type="SFLD" id="SFLDG01084">
    <property type="entry name" value="Uncharacterised_Radical_SAM_Su"/>
    <property type="match status" value="1"/>
</dbReference>
<keyword evidence="2" id="KW-0408">Iron</keyword>
<dbReference type="SFLD" id="SFLDS00029">
    <property type="entry name" value="Radical_SAM"/>
    <property type="match status" value="1"/>
</dbReference>
<evidence type="ECO:0000259" key="5">
    <source>
        <dbReference type="PROSITE" id="PS51918"/>
    </source>
</evidence>